<feature type="binding site" evidence="18">
    <location>
        <position position="1058"/>
    </location>
    <ligand>
        <name>Fe cation</name>
        <dbReference type="ChEBI" id="CHEBI:24875"/>
        <label>1</label>
    </ligand>
</feature>
<keyword evidence="12" id="KW-0560">Oxidoreductase</keyword>
<evidence type="ECO:0000313" key="23">
    <source>
        <dbReference type="EMBL" id="URE45733.1"/>
    </source>
</evidence>
<feature type="binding site" evidence="17">
    <location>
        <begin position="947"/>
        <end position="948"/>
    </location>
    <ligand>
        <name>substrate</name>
    </ligand>
</feature>
<feature type="binding site" evidence="18">
    <location>
        <position position="926"/>
    </location>
    <ligand>
        <name>Fe cation</name>
        <dbReference type="ChEBI" id="CHEBI:24875"/>
        <label>1</label>
    </ligand>
</feature>
<dbReference type="InterPro" id="IPR032675">
    <property type="entry name" value="LRR_dom_sf"/>
</dbReference>
<feature type="binding site" evidence="19">
    <location>
        <position position="543"/>
    </location>
    <ligand>
        <name>ATP</name>
        <dbReference type="ChEBI" id="CHEBI:30616"/>
    </ligand>
</feature>
<feature type="compositionally biased region" description="Polar residues" evidence="20">
    <location>
        <begin position="695"/>
        <end position="704"/>
    </location>
</feature>
<keyword evidence="19" id="KW-0067">ATP-binding</keyword>
<dbReference type="PROSITE" id="PS50011">
    <property type="entry name" value="PROTEIN_KINASE_DOM"/>
    <property type="match status" value="1"/>
</dbReference>
<feature type="binding site" evidence="17">
    <location>
        <position position="831"/>
    </location>
    <ligand>
        <name>substrate</name>
    </ligand>
</feature>
<keyword evidence="11 21" id="KW-1133">Transmembrane helix</keyword>
<sequence length="1361" mass="152753">MDPSHVNFLDLDLSSVPTSLRFEYLCYRQSLPGRFPRFISIDCGLDANTSYKDNLTGIEYVSDAAYIDTGENHNISSDYLSSSVAVQNTNLRSFSDSTQNCYTLKPVRQGNKYMIRAGFMYGNYDGKKRIPQFDIYIGVNLWDSFEFTSASKVYGSETMIIASADFISVCLVGIGDGAPFISSLELRPLGGLYNVLNTSNFFLKPVRYDLGSLTDRSIRYPYDDYDRTWTPDNRLPSKSSLLSLNTSSNISSSQYDGFQVPIRVMRTFVAPSNGSNINISWDMTPDPTIQQHIVLHLAEIQLLRSNESRIFDIFLNDELWYEAFSPRYLQTDHIFTTEPINQRSNMIRISKAANSTLLPILNAIEVYQVKSFSENLANNNLSGEIPDALGELHFLQELDLSNNQLKGLVPTLLQIRSANQSLKLRIGGNSGLCYGSNSCQSQRKLSVTIIIVIVVIAAAFLLMVAACMWKMRRKQAGSLKPQREGHSRGHLKNKNELFELKSRQFTFEDLVVITKNFQHAIGKGGFGIVYLGELQDGTQVAVKVNSQSSSQGINEFQAEGELLTRIHHKNLVSLVGYCEDGNYLALVYEYMAQGSLEDHLRGKSSTTRILNWIQRLQIAIEAAQDDRMHGEYDANSVSMAAEIAMKCTLPTSIERPTMSEVVMQLKECLALELSSGTTQIHDTSEVRTNCDDSVKLSSSTTTTNRRQDDDSELSSAGITTSHHQNESAVSQTAALLHQGCDFSENSARIADSHTRILHLLPAQQIFVVDRFVLRTMTATARHANALYLACAELLEKMTILVEQPKTGVADEAKGNGGFVVPGTNSFGNTFRDYDAESERQKTVEEFYRMNHIHQTHDFVKRMREKYGKLDRVEMSIWECIELLNEFVDESDPDLDEPQIEHLLQTAEAIRKDYPNEDWLHLTGLIHDLGKVLLHPSFGELPQWAVVGDTFPVGCAFDECNVHHKHFKENPDCHNPKFNTKFGVYSEGCGLNNVLMSWGHDDYMYLVAKENKTTLPSAGLFIIRYHSFYPLHKHGAYQYLMNEEDRENLKWLHIFNKYDLYSKSKVRVDVDKVKPYYMSLIEKSKSNTVALTVSASSSVSLIQTVSAGQRCNLCQTIHIDLVHTPLFISYLIQKLQLFCKKSTKPTEEKRREKLVHAAYLKRSLMATLQAHNLFFSSSSSSSSMSSYRKLRAGLHVPSANLRTKGVSLPKIPQMISLQRDGLSLREDNAATGCTQPRPMAPSNDEHLVSKVYAILGAIADRAEMHNIIGAQRNDWNHLLTGSINAITLTASLMAGISSIPAGEVAAPHFLAFKLSSVILFAAATGMMLITSKIQPSQLSMCMHHMDTYTLSKCFGCRHSHYE</sequence>
<dbReference type="InterPro" id="IPR017441">
    <property type="entry name" value="Protein_kinase_ATP_BS"/>
</dbReference>
<evidence type="ECO:0000313" key="24">
    <source>
        <dbReference type="Proteomes" id="UP001055439"/>
    </source>
</evidence>
<feature type="transmembrane region" description="Helical" evidence="21">
    <location>
        <begin position="445"/>
        <end position="469"/>
    </location>
</feature>
<evidence type="ECO:0000256" key="8">
    <source>
        <dbReference type="ARBA" id="ARBA00022692"/>
    </source>
</evidence>
<dbReference type="InterPro" id="IPR000719">
    <property type="entry name" value="Prot_kinase_dom"/>
</dbReference>
<evidence type="ECO:0000259" key="22">
    <source>
        <dbReference type="PROSITE" id="PS50011"/>
    </source>
</evidence>
<name>A0A9E7IAJ6_9LILI</name>
<evidence type="ECO:0000256" key="20">
    <source>
        <dbReference type="SAM" id="MobiDB-lite"/>
    </source>
</evidence>
<keyword evidence="6" id="KW-0433">Leucine-rich repeat</keyword>
<keyword evidence="8 21" id="KW-0812">Transmembrane</keyword>
<evidence type="ECO:0000256" key="5">
    <source>
        <dbReference type="ARBA" id="ARBA00022490"/>
    </source>
</evidence>
<feature type="binding site" evidence="18">
    <location>
        <position position="999"/>
    </location>
    <ligand>
        <name>Fe cation</name>
        <dbReference type="ChEBI" id="CHEBI:24875"/>
        <label>1</label>
    </ligand>
</feature>
<keyword evidence="9 18" id="KW-0479">Metal-binding</keyword>
<dbReference type="SUPFAM" id="SSF52058">
    <property type="entry name" value="L domain-like"/>
    <property type="match status" value="1"/>
</dbReference>
<dbReference type="FunFam" id="3.30.200.20:FF:000394">
    <property type="entry name" value="Leucine-rich repeat receptor-like protein kinase"/>
    <property type="match status" value="1"/>
</dbReference>
<dbReference type="GO" id="GO:0005506">
    <property type="term" value="F:iron ion binding"/>
    <property type="evidence" value="ECO:0007669"/>
    <property type="project" value="InterPro"/>
</dbReference>
<comment type="pathway">
    <text evidence="3">Polyol metabolism; myo-inositol degradation into D-glucuronate; D-glucuronate from myo-inositol: step 1/1.</text>
</comment>
<evidence type="ECO:0000256" key="19">
    <source>
        <dbReference type="PROSITE-ProRule" id="PRU10141"/>
    </source>
</evidence>
<accession>A0A9E7IAJ6</accession>
<feature type="binding site" evidence="17">
    <location>
        <begin position="1025"/>
        <end position="1026"/>
    </location>
    <ligand>
        <name>substrate</name>
    </ligand>
</feature>
<comment type="similarity">
    <text evidence="4">Belongs to the myo-inositol oxygenase family.</text>
</comment>
<keyword evidence="5" id="KW-0963">Cytoplasm</keyword>
<dbReference type="InterPro" id="IPR024788">
    <property type="entry name" value="Malectin-like_Carb-bd_dom"/>
</dbReference>
<comment type="catalytic activity">
    <reaction evidence="15">
        <text>L-threonyl-[protein] + ATP = O-phospho-L-threonyl-[protein] + ADP + H(+)</text>
        <dbReference type="Rhea" id="RHEA:46608"/>
        <dbReference type="Rhea" id="RHEA-COMP:11060"/>
        <dbReference type="Rhea" id="RHEA-COMP:11605"/>
        <dbReference type="ChEBI" id="CHEBI:15378"/>
        <dbReference type="ChEBI" id="CHEBI:30013"/>
        <dbReference type="ChEBI" id="CHEBI:30616"/>
        <dbReference type="ChEBI" id="CHEBI:61977"/>
        <dbReference type="ChEBI" id="CHEBI:456216"/>
        <dbReference type="EC" id="2.7.11.1"/>
    </reaction>
</comment>
<keyword evidence="13 18" id="KW-0408">Iron</keyword>
<dbReference type="Pfam" id="PF00560">
    <property type="entry name" value="LRR_1"/>
    <property type="match status" value="1"/>
</dbReference>
<dbReference type="GO" id="GO:0005524">
    <property type="term" value="F:ATP binding"/>
    <property type="evidence" value="ECO:0007669"/>
    <property type="project" value="UniProtKB-UniRule"/>
</dbReference>
<gene>
    <name evidence="23" type="ORF">MUK42_25646</name>
</gene>
<dbReference type="Pfam" id="PF07714">
    <property type="entry name" value="PK_Tyr_Ser-Thr"/>
    <property type="match status" value="1"/>
</dbReference>
<comment type="cofactor">
    <cofactor evidence="18">
        <name>Fe cation</name>
        <dbReference type="ChEBI" id="CHEBI:24875"/>
    </cofactor>
    <text evidence="18">Binds 2 iron ions per subunit.</text>
</comment>
<keyword evidence="10" id="KW-0677">Repeat</keyword>
<evidence type="ECO:0000256" key="16">
    <source>
        <dbReference type="ARBA" id="ARBA00048679"/>
    </source>
</evidence>
<evidence type="ECO:0000256" key="21">
    <source>
        <dbReference type="SAM" id="Phobius"/>
    </source>
</evidence>
<evidence type="ECO:0000256" key="15">
    <source>
        <dbReference type="ARBA" id="ARBA00047899"/>
    </source>
</evidence>
<feature type="binding site" evidence="18">
    <location>
        <position position="901"/>
    </location>
    <ligand>
        <name>Fe cation</name>
        <dbReference type="ChEBI" id="CHEBI:24875"/>
        <label>1</label>
    </ligand>
</feature>
<evidence type="ECO:0000256" key="3">
    <source>
        <dbReference type="ARBA" id="ARBA00005167"/>
    </source>
</evidence>
<dbReference type="Pfam" id="PF12819">
    <property type="entry name" value="Malectin_like"/>
    <property type="match status" value="1"/>
</dbReference>
<dbReference type="OrthoDB" id="2017114at2759"/>
<dbReference type="InterPro" id="IPR001611">
    <property type="entry name" value="Leu-rich_rpt"/>
</dbReference>
<dbReference type="GO" id="GO:0004672">
    <property type="term" value="F:protein kinase activity"/>
    <property type="evidence" value="ECO:0007669"/>
    <property type="project" value="InterPro"/>
</dbReference>
<keyword evidence="23" id="KW-0675">Receptor</keyword>
<dbReference type="Gene3D" id="1.10.510.10">
    <property type="entry name" value="Transferase(Phosphotransferase) domain 1"/>
    <property type="match status" value="1"/>
</dbReference>
<dbReference type="InterPro" id="IPR027949">
    <property type="entry name" value="Chloroplast_duf"/>
</dbReference>
<keyword evidence="24" id="KW-1185">Reference proteome</keyword>
<keyword evidence="7" id="KW-0060">Ascorbate biosynthesis</keyword>
<dbReference type="InterPro" id="IPR011009">
    <property type="entry name" value="Kinase-like_dom_sf"/>
</dbReference>
<evidence type="ECO:0000256" key="4">
    <source>
        <dbReference type="ARBA" id="ARBA00005286"/>
    </source>
</evidence>
<evidence type="ECO:0000256" key="6">
    <source>
        <dbReference type="ARBA" id="ARBA00022614"/>
    </source>
</evidence>
<dbReference type="SUPFAM" id="SSF56112">
    <property type="entry name" value="Protein kinase-like (PK-like)"/>
    <property type="match status" value="1"/>
</dbReference>
<keyword evidence="19" id="KW-0547">Nucleotide-binding</keyword>
<dbReference type="EMBL" id="CP097511">
    <property type="protein sequence ID" value="URE45733.1"/>
    <property type="molecule type" value="Genomic_DNA"/>
</dbReference>
<dbReference type="Gene3D" id="3.80.10.10">
    <property type="entry name" value="Ribonuclease Inhibitor"/>
    <property type="match status" value="1"/>
</dbReference>
<keyword evidence="14 21" id="KW-0472">Membrane</keyword>
<evidence type="ECO:0000256" key="17">
    <source>
        <dbReference type="PIRSR" id="PIRSR607828-1"/>
    </source>
</evidence>
<evidence type="ECO:0000256" key="9">
    <source>
        <dbReference type="ARBA" id="ARBA00022723"/>
    </source>
</evidence>
<keyword evidence="23" id="KW-0808">Transferase</keyword>
<dbReference type="PANTHER" id="PTHR45631">
    <property type="entry name" value="OS07G0107800 PROTEIN-RELATED"/>
    <property type="match status" value="1"/>
</dbReference>
<evidence type="ECO:0000256" key="11">
    <source>
        <dbReference type="ARBA" id="ARBA00022989"/>
    </source>
</evidence>
<evidence type="ECO:0000256" key="10">
    <source>
        <dbReference type="ARBA" id="ARBA00022737"/>
    </source>
</evidence>
<dbReference type="GO" id="GO:0019853">
    <property type="term" value="P:L-ascorbic acid biosynthetic process"/>
    <property type="evidence" value="ECO:0007669"/>
    <property type="project" value="UniProtKB-KW"/>
</dbReference>
<organism evidence="23 24">
    <name type="scientific">Musa troglodytarum</name>
    <name type="common">fe'i banana</name>
    <dbReference type="NCBI Taxonomy" id="320322"/>
    <lineage>
        <taxon>Eukaryota</taxon>
        <taxon>Viridiplantae</taxon>
        <taxon>Streptophyta</taxon>
        <taxon>Embryophyta</taxon>
        <taxon>Tracheophyta</taxon>
        <taxon>Spermatophyta</taxon>
        <taxon>Magnoliopsida</taxon>
        <taxon>Liliopsida</taxon>
        <taxon>Zingiberales</taxon>
        <taxon>Musaceae</taxon>
        <taxon>Musa</taxon>
    </lineage>
</organism>
<dbReference type="PROSITE" id="PS00107">
    <property type="entry name" value="PROTEIN_KINASE_ATP"/>
    <property type="match status" value="1"/>
</dbReference>
<keyword evidence="23" id="KW-0418">Kinase</keyword>
<evidence type="ECO:0000256" key="14">
    <source>
        <dbReference type="ARBA" id="ARBA00023136"/>
    </source>
</evidence>
<evidence type="ECO:0000256" key="12">
    <source>
        <dbReference type="ARBA" id="ARBA00023002"/>
    </source>
</evidence>
<dbReference type="Gene3D" id="2.60.120.430">
    <property type="entry name" value="Galactose-binding lectin"/>
    <property type="match status" value="1"/>
</dbReference>
<dbReference type="Proteomes" id="UP001055439">
    <property type="component" value="Chromosome 9"/>
</dbReference>
<dbReference type="InterPro" id="IPR001245">
    <property type="entry name" value="Ser-Thr/Tyr_kinase_cat_dom"/>
</dbReference>
<dbReference type="InterPro" id="IPR007828">
    <property type="entry name" value="Inositol_oxygenase"/>
</dbReference>
<reference evidence="23" key="1">
    <citation type="submission" date="2022-05" db="EMBL/GenBank/DDBJ databases">
        <title>The Musa troglodytarum L. genome provides insights into the mechanism of non-climacteric behaviour and enrichment of carotenoids.</title>
        <authorList>
            <person name="Wang J."/>
        </authorList>
    </citation>
    <scope>NUCLEOTIDE SEQUENCE</scope>
    <source>
        <tissue evidence="23">Leaf</tissue>
    </source>
</reference>
<dbReference type="Pfam" id="PF05153">
    <property type="entry name" value="MIOX"/>
    <property type="match status" value="1"/>
</dbReference>
<comment type="catalytic activity">
    <reaction evidence="16">
        <text>L-seryl-[protein] + ATP = O-phospho-L-seryl-[protein] + ADP + H(+)</text>
        <dbReference type="Rhea" id="RHEA:17989"/>
        <dbReference type="Rhea" id="RHEA-COMP:9863"/>
        <dbReference type="Rhea" id="RHEA-COMP:11604"/>
        <dbReference type="ChEBI" id="CHEBI:15378"/>
        <dbReference type="ChEBI" id="CHEBI:29999"/>
        <dbReference type="ChEBI" id="CHEBI:30616"/>
        <dbReference type="ChEBI" id="CHEBI:83421"/>
        <dbReference type="ChEBI" id="CHEBI:456216"/>
        <dbReference type="EC" id="2.7.11.1"/>
    </reaction>
</comment>
<feature type="binding site" evidence="17">
    <location>
        <begin position="888"/>
        <end position="890"/>
    </location>
    <ligand>
        <name>substrate</name>
    </ligand>
</feature>
<proteinExistence type="inferred from homology"/>
<evidence type="ECO:0000256" key="7">
    <source>
        <dbReference type="ARBA" id="ARBA00022644"/>
    </source>
</evidence>
<dbReference type="GO" id="GO:0050113">
    <property type="term" value="F:inositol oxygenase activity"/>
    <property type="evidence" value="ECO:0007669"/>
    <property type="project" value="UniProtKB-EC"/>
</dbReference>
<dbReference type="PANTHER" id="PTHR45631:SF202">
    <property type="entry name" value="SENESCENCE-INDUCED RECEPTOR-LIKE SERINE_THREONINE-PROTEIN KINASE"/>
    <property type="match status" value="1"/>
</dbReference>
<protein>
    <submittedName>
        <fullName evidence="23">Leucine-rich repeat receptor-like protein kinase</fullName>
    </submittedName>
</protein>
<evidence type="ECO:0000256" key="18">
    <source>
        <dbReference type="PIRSR" id="PIRSR607828-2"/>
    </source>
</evidence>
<evidence type="ECO:0000256" key="2">
    <source>
        <dbReference type="ARBA" id="ARBA00004496"/>
    </source>
</evidence>
<feature type="binding site" evidence="17">
    <location>
        <position position="930"/>
    </location>
    <ligand>
        <name>substrate</name>
    </ligand>
</feature>
<feature type="region of interest" description="Disordered" evidence="20">
    <location>
        <begin position="693"/>
        <end position="724"/>
    </location>
</feature>
<evidence type="ECO:0000256" key="13">
    <source>
        <dbReference type="ARBA" id="ARBA00023004"/>
    </source>
</evidence>
<dbReference type="Pfam" id="PF14476">
    <property type="entry name" value="Chloroplast_duf"/>
    <property type="match status" value="1"/>
</dbReference>
<dbReference type="GO" id="GO:0019310">
    <property type="term" value="P:inositol catabolic process"/>
    <property type="evidence" value="ECO:0007669"/>
    <property type="project" value="InterPro"/>
</dbReference>
<feature type="binding site" evidence="18">
    <location>
        <position position="927"/>
    </location>
    <ligand>
        <name>Fe cation</name>
        <dbReference type="ChEBI" id="CHEBI:24875"/>
        <label>1</label>
    </ligand>
</feature>
<feature type="domain" description="Protein kinase" evidence="22">
    <location>
        <begin position="515"/>
        <end position="1028"/>
    </location>
</feature>
<feature type="compositionally biased region" description="Polar residues" evidence="20">
    <location>
        <begin position="713"/>
        <end position="724"/>
    </location>
</feature>
<comment type="subcellular location">
    <subcellularLocation>
        <location evidence="1">Cell membrane</location>
        <topology evidence="1">Single-pass membrane protein</topology>
    </subcellularLocation>
    <subcellularLocation>
        <location evidence="2">Cytoplasm</location>
    </subcellularLocation>
</comment>
<feature type="binding site" evidence="18">
    <location>
        <position position="1025"/>
    </location>
    <ligand>
        <name>Fe cation</name>
        <dbReference type="ChEBI" id="CHEBI:24875"/>
        <label>1</label>
    </ligand>
</feature>
<dbReference type="GO" id="GO:0005737">
    <property type="term" value="C:cytoplasm"/>
    <property type="evidence" value="ECO:0007669"/>
    <property type="project" value="UniProtKB-SubCell"/>
</dbReference>
<dbReference type="SUPFAM" id="SSF109604">
    <property type="entry name" value="HD-domain/PDEase-like"/>
    <property type="match status" value="1"/>
</dbReference>
<dbReference type="GO" id="GO:0005886">
    <property type="term" value="C:plasma membrane"/>
    <property type="evidence" value="ECO:0007669"/>
    <property type="project" value="UniProtKB-SubCell"/>
</dbReference>
<evidence type="ECO:0000256" key="1">
    <source>
        <dbReference type="ARBA" id="ARBA00004162"/>
    </source>
</evidence>